<dbReference type="InterPro" id="IPR050678">
    <property type="entry name" value="DNA_Partitioning_ATPase"/>
</dbReference>
<name>A0AAE3K2T5_9EURY</name>
<reference evidence="2 3" key="1">
    <citation type="journal article" date="2022" name="Syst. Appl. Microbiol.">
        <title>Natronocalculus amylovorans gen. nov., sp. nov., and Natranaeroarchaeum aerophilus sp. nov., dominant culturable amylolytic natronoarchaea from hypersaline soda lakes in southwestern Siberia.</title>
        <authorList>
            <person name="Sorokin D.Y."/>
            <person name="Elcheninov A.G."/>
            <person name="Khizhniak T.V."/>
            <person name="Koenen M."/>
            <person name="Bale N.J."/>
            <person name="Damste J.S.S."/>
            <person name="Kublanov I.V."/>
        </authorList>
    </citation>
    <scope>NUCLEOTIDE SEQUENCE [LARGE SCALE GENOMIC DNA]</scope>
    <source>
        <strain evidence="2 3">AArc-St1-1</strain>
    </source>
</reference>
<accession>A0AAE3K2T5</accession>
<dbReference type="InterPro" id="IPR025669">
    <property type="entry name" value="AAA_dom"/>
</dbReference>
<dbReference type="SUPFAM" id="SSF52540">
    <property type="entry name" value="P-loop containing nucleoside triphosphate hydrolases"/>
    <property type="match status" value="1"/>
</dbReference>
<dbReference type="RefSeq" id="WP_250593704.1">
    <property type="nucleotide sequence ID" value="NZ_JAKRVY010000001.1"/>
</dbReference>
<evidence type="ECO:0000313" key="3">
    <source>
        <dbReference type="Proteomes" id="UP001202674"/>
    </source>
</evidence>
<dbReference type="Pfam" id="PF13614">
    <property type="entry name" value="AAA_31"/>
    <property type="match status" value="1"/>
</dbReference>
<dbReference type="EMBL" id="JAKRVY010000001">
    <property type="protein sequence ID" value="MCL9812172.1"/>
    <property type="molecule type" value="Genomic_DNA"/>
</dbReference>
<gene>
    <name evidence="2" type="ORF">AArcSt11_00710</name>
</gene>
<dbReference type="Gene3D" id="3.40.50.300">
    <property type="entry name" value="P-loop containing nucleotide triphosphate hydrolases"/>
    <property type="match status" value="1"/>
</dbReference>
<sequence>METAPTTAAVGGVTGGAGATRMTVEVGTALAMDGANVALTDVAFGTQGLSDYVPGRIDDDIVTLVTGEDPQPLAATQELPIDTEGRLECLPSRASFGALARAKTAGAATTFENVLDQLATEFDYVLVDTPPVATNPAVAAVTAADRVGLVAPGTTRGVDALQRTRARLTDVGTTDDLAVANRTGEVPDGSIDIAVPESELTAVTDTPTVTALDPEFAPAIVAVAEGLFDRSLDLAYEEPGLAERLRP</sequence>
<comment type="caution">
    <text evidence="2">The sequence shown here is derived from an EMBL/GenBank/DDBJ whole genome shotgun (WGS) entry which is preliminary data.</text>
</comment>
<evidence type="ECO:0000313" key="2">
    <source>
        <dbReference type="EMBL" id="MCL9812172.1"/>
    </source>
</evidence>
<dbReference type="PANTHER" id="PTHR13696:SF52">
    <property type="entry name" value="PARA FAMILY PROTEIN CT_582"/>
    <property type="match status" value="1"/>
</dbReference>
<proteinExistence type="predicted"/>
<protein>
    <submittedName>
        <fullName evidence="2">AAA family ATPase</fullName>
    </submittedName>
</protein>
<dbReference type="PANTHER" id="PTHR13696">
    <property type="entry name" value="P-LOOP CONTAINING NUCLEOSIDE TRIPHOSPHATE HYDROLASE"/>
    <property type="match status" value="1"/>
</dbReference>
<dbReference type="InterPro" id="IPR027417">
    <property type="entry name" value="P-loop_NTPase"/>
</dbReference>
<dbReference type="Proteomes" id="UP001202674">
    <property type="component" value="Unassembled WGS sequence"/>
</dbReference>
<organism evidence="2 3">
    <name type="scientific">Natranaeroarchaeum aerophilus</name>
    <dbReference type="NCBI Taxonomy" id="2917711"/>
    <lineage>
        <taxon>Archaea</taxon>
        <taxon>Methanobacteriati</taxon>
        <taxon>Methanobacteriota</taxon>
        <taxon>Stenosarchaea group</taxon>
        <taxon>Halobacteria</taxon>
        <taxon>Halobacteriales</taxon>
        <taxon>Natronoarchaeaceae</taxon>
        <taxon>Natranaeroarchaeum</taxon>
    </lineage>
</organism>
<evidence type="ECO:0000259" key="1">
    <source>
        <dbReference type="Pfam" id="PF13614"/>
    </source>
</evidence>
<dbReference type="AlphaFoldDB" id="A0AAE3K2T5"/>
<keyword evidence="3" id="KW-1185">Reference proteome</keyword>
<feature type="domain" description="AAA" evidence="1">
    <location>
        <begin position="9"/>
        <end position="148"/>
    </location>
</feature>